<proteinExistence type="predicted"/>
<dbReference type="EMBL" id="CAMGYJ010000011">
    <property type="protein sequence ID" value="CAI0626892.1"/>
    <property type="molecule type" value="Genomic_DNA"/>
</dbReference>
<comment type="caution">
    <text evidence="1">The sequence shown here is derived from an EMBL/GenBank/DDBJ whole genome shotgun (WGS) entry which is preliminary data.</text>
</comment>
<protein>
    <recommendedName>
        <fullName evidence="3">Ribosomal protein L23</fullName>
    </recommendedName>
</protein>
<gene>
    <name evidence="1" type="ORF">LITE_LOCUS51061</name>
</gene>
<dbReference type="AlphaFoldDB" id="A0AAV0S189"/>
<accession>A0AAV0S189</accession>
<evidence type="ECO:0008006" key="3">
    <source>
        <dbReference type="Google" id="ProtNLM"/>
    </source>
</evidence>
<dbReference type="Proteomes" id="UP001154282">
    <property type="component" value="Unassembled WGS sequence"/>
</dbReference>
<reference evidence="1" key="1">
    <citation type="submission" date="2022-08" db="EMBL/GenBank/DDBJ databases">
        <authorList>
            <person name="Gutierrez-Valencia J."/>
        </authorList>
    </citation>
    <scope>NUCLEOTIDE SEQUENCE</scope>
</reference>
<evidence type="ECO:0000313" key="2">
    <source>
        <dbReference type="Proteomes" id="UP001154282"/>
    </source>
</evidence>
<organism evidence="1 2">
    <name type="scientific">Linum tenue</name>
    <dbReference type="NCBI Taxonomy" id="586396"/>
    <lineage>
        <taxon>Eukaryota</taxon>
        <taxon>Viridiplantae</taxon>
        <taxon>Streptophyta</taxon>
        <taxon>Embryophyta</taxon>
        <taxon>Tracheophyta</taxon>
        <taxon>Spermatophyta</taxon>
        <taxon>Magnoliopsida</taxon>
        <taxon>eudicotyledons</taxon>
        <taxon>Gunneridae</taxon>
        <taxon>Pentapetalae</taxon>
        <taxon>rosids</taxon>
        <taxon>fabids</taxon>
        <taxon>Malpighiales</taxon>
        <taxon>Linaceae</taxon>
        <taxon>Linum</taxon>
    </lineage>
</organism>
<keyword evidence="2" id="KW-1185">Reference proteome</keyword>
<sequence length="43" mass="5267">MHSTDRMFLTVSFDIETSIIIKRNKMIMSNYCYWPRSHKKRNS</sequence>
<evidence type="ECO:0000313" key="1">
    <source>
        <dbReference type="EMBL" id="CAI0626892.1"/>
    </source>
</evidence>
<name>A0AAV0S189_9ROSI</name>